<evidence type="ECO:0000313" key="2">
    <source>
        <dbReference type="Proteomes" id="UP000663671"/>
    </source>
</evidence>
<sequence length="108" mass="11804">MSFRAYSETTIALISFSVVSCNVQLPTRFAKLIALRASSTIIHKLGYKTYSAIWLAPDKQRAAYAAVKVGTADARSYEAEILHALAGSQLGHPGRAMIPTIQDQFCQK</sequence>
<dbReference type="Proteomes" id="UP000663671">
    <property type="component" value="Chromosome 5"/>
</dbReference>
<dbReference type="PROSITE" id="PS51257">
    <property type="entry name" value="PROKAR_LIPOPROTEIN"/>
    <property type="match status" value="1"/>
</dbReference>
<dbReference type="Gene3D" id="1.10.510.10">
    <property type="entry name" value="Transferase(Phosphotransferase) domain 1"/>
    <property type="match status" value="1"/>
</dbReference>
<dbReference type="AlphaFoldDB" id="A0A8A1MBL8"/>
<protein>
    <submittedName>
        <fullName evidence="1">Uncharacterized protein</fullName>
    </submittedName>
</protein>
<dbReference type="VEuPathDB" id="FungiDB:I7I51_04290"/>
<proteinExistence type="predicted"/>
<dbReference type="EMBL" id="CP069111">
    <property type="protein sequence ID" value="QSS62113.1"/>
    <property type="molecule type" value="Genomic_DNA"/>
</dbReference>
<reference evidence="1" key="1">
    <citation type="submission" date="2021-01" db="EMBL/GenBank/DDBJ databases">
        <title>Chromosome-level genome assembly of a human fungal pathogen reveals clustering of transcriptionally co-regulated genes.</title>
        <authorList>
            <person name="Voorhies M."/>
            <person name="Cohen S."/>
            <person name="Shea T.P."/>
            <person name="Petrus S."/>
            <person name="Munoz J.F."/>
            <person name="Poplawski S."/>
            <person name="Goldman W.E."/>
            <person name="Michael T."/>
            <person name="Cuomo C.A."/>
            <person name="Sil A."/>
            <person name="Beyhan S."/>
        </authorList>
    </citation>
    <scope>NUCLEOTIDE SEQUENCE</scope>
    <source>
        <strain evidence="1">WU24</strain>
    </source>
</reference>
<evidence type="ECO:0000313" key="1">
    <source>
        <dbReference type="EMBL" id="QSS62113.1"/>
    </source>
</evidence>
<name>A0A8A1MBL8_AJECA</name>
<dbReference type="OrthoDB" id="4367430at2759"/>
<dbReference type="Gene3D" id="3.30.200.20">
    <property type="entry name" value="Phosphorylase Kinase, domain 1"/>
    <property type="match status" value="1"/>
</dbReference>
<gene>
    <name evidence="1" type="ORF">I7I51_04290</name>
</gene>
<organism evidence="1 2">
    <name type="scientific">Ajellomyces capsulatus</name>
    <name type="common">Darling's disease fungus</name>
    <name type="synonym">Histoplasma capsulatum</name>
    <dbReference type="NCBI Taxonomy" id="5037"/>
    <lineage>
        <taxon>Eukaryota</taxon>
        <taxon>Fungi</taxon>
        <taxon>Dikarya</taxon>
        <taxon>Ascomycota</taxon>
        <taxon>Pezizomycotina</taxon>
        <taxon>Eurotiomycetes</taxon>
        <taxon>Eurotiomycetidae</taxon>
        <taxon>Onygenales</taxon>
        <taxon>Ajellomycetaceae</taxon>
        <taxon>Histoplasma</taxon>
    </lineage>
</organism>
<accession>A0A8A1MBL8</accession>